<sequence length="205" mass="23350">MDFNYYSLRVLKHMFPNLDKLRGEQPFADDKSRDLAIALSLEVCRAVIGGGVEETVTFDRAVQNIVNTAFTIDQGKISSDDNHSHHTAMNHPEHIGQWRNAEVLTKQLDMMKAFHKRTGEPIGESFMEKQIQTAAERRRARDSSTVQLEEPDDITQISHEEIKLATAELRSNPDQGQANVASHEKNIDRSRKQNFMPRATLQHIC</sequence>
<keyword evidence="3" id="KW-1185">Reference proteome</keyword>
<organism evidence="2 3">
    <name type="scientific">Passalora fulva</name>
    <name type="common">Tomato leaf mold</name>
    <name type="synonym">Cladosporium fulvum</name>
    <dbReference type="NCBI Taxonomy" id="5499"/>
    <lineage>
        <taxon>Eukaryota</taxon>
        <taxon>Fungi</taxon>
        <taxon>Dikarya</taxon>
        <taxon>Ascomycota</taxon>
        <taxon>Pezizomycotina</taxon>
        <taxon>Dothideomycetes</taxon>
        <taxon>Dothideomycetidae</taxon>
        <taxon>Mycosphaerellales</taxon>
        <taxon>Mycosphaerellaceae</taxon>
        <taxon>Fulvia</taxon>
    </lineage>
</organism>
<name>A0A9Q8URQ8_PASFU</name>
<accession>A0A9Q8URQ8</accession>
<reference evidence="2" key="1">
    <citation type="submission" date="2021-12" db="EMBL/GenBank/DDBJ databases">
        <authorList>
            <person name="Zaccaron A."/>
            <person name="Stergiopoulos I."/>
        </authorList>
    </citation>
    <scope>NUCLEOTIDE SEQUENCE</scope>
    <source>
        <strain evidence="2">Race5_Kim</strain>
    </source>
</reference>
<dbReference type="Proteomes" id="UP000756132">
    <property type="component" value="Chromosome 7"/>
</dbReference>
<feature type="compositionally biased region" description="Basic and acidic residues" evidence="1">
    <location>
        <begin position="182"/>
        <end position="191"/>
    </location>
</feature>
<reference evidence="2" key="2">
    <citation type="journal article" date="2022" name="Microb. Genom.">
        <title>A chromosome-scale genome assembly of the tomato pathogen Cladosporium fulvum reveals a compartmentalized genome architecture and the presence of a dispensable chromosome.</title>
        <authorList>
            <person name="Zaccaron A.Z."/>
            <person name="Chen L.H."/>
            <person name="Samaras A."/>
            <person name="Stergiopoulos I."/>
        </authorList>
    </citation>
    <scope>NUCLEOTIDE SEQUENCE</scope>
    <source>
        <strain evidence="2">Race5_Kim</strain>
    </source>
</reference>
<dbReference type="GeneID" id="71990427"/>
<feature type="region of interest" description="Disordered" evidence="1">
    <location>
        <begin position="168"/>
        <end position="205"/>
    </location>
</feature>
<dbReference type="EMBL" id="CP090169">
    <property type="protein sequence ID" value="UJO19976.1"/>
    <property type="molecule type" value="Genomic_DNA"/>
</dbReference>
<proteinExistence type="predicted"/>
<protein>
    <submittedName>
        <fullName evidence="2">Uncharacterized protein</fullName>
    </submittedName>
</protein>
<evidence type="ECO:0000313" key="3">
    <source>
        <dbReference type="Proteomes" id="UP000756132"/>
    </source>
</evidence>
<dbReference type="RefSeq" id="XP_047764342.1">
    <property type="nucleotide sequence ID" value="XM_047909697.1"/>
</dbReference>
<evidence type="ECO:0000256" key="1">
    <source>
        <dbReference type="SAM" id="MobiDB-lite"/>
    </source>
</evidence>
<gene>
    <name evidence="2" type="ORF">CLAFUR5_10549</name>
</gene>
<dbReference type="AlphaFoldDB" id="A0A9Q8URQ8"/>
<evidence type="ECO:0000313" key="2">
    <source>
        <dbReference type="EMBL" id="UJO19976.1"/>
    </source>
</evidence>
<dbReference type="KEGG" id="ffu:CLAFUR5_10549"/>